<organism evidence="2 3">
    <name type="scientific">Streptomyces endophyticus</name>
    <dbReference type="NCBI Taxonomy" id="714166"/>
    <lineage>
        <taxon>Bacteria</taxon>
        <taxon>Bacillati</taxon>
        <taxon>Actinomycetota</taxon>
        <taxon>Actinomycetes</taxon>
        <taxon>Kitasatosporales</taxon>
        <taxon>Streptomycetaceae</taxon>
        <taxon>Streptomyces</taxon>
    </lineage>
</organism>
<evidence type="ECO:0000259" key="1">
    <source>
        <dbReference type="Pfam" id="PF04149"/>
    </source>
</evidence>
<dbReference type="InterPro" id="IPR007278">
    <property type="entry name" value="DUF397"/>
</dbReference>
<gene>
    <name evidence="2" type="ORF">OKJ99_10340</name>
</gene>
<evidence type="ECO:0000313" key="3">
    <source>
        <dbReference type="Proteomes" id="UP001354931"/>
    </source>
</evidence>
<protein>
    <submittedName>
        <fullName evidence="2">DUF397 domain-containing protein</fullName>
    </submittedName>
</protein>
<sequence length="71" mass="7557">MSDREQLHWFTSSFSGGSGNECVQCARTAGSMVVRDSKAPEGNVATFGTRPWGDFLLSLRGAGPRGPLGVR</sequence>
<name>A0ABU6F3C7_9ACTN</name>
<dbReference type="EMBL" id="JAOZYC010000082">
    <property type="protein sequence ID" value="MEB8337905.1"/>
    <property type="molecule type" value="Genomic_DNA"/>
</dbReference>
<comment type="caution">
    <text evidence="2">The sequence shown here is derived from an EMBL/GenBank/DDBJ whole genome shotgun (WGS) entry which is preliminary data.</text>
</comment>
<dbReference type="RefSeq" id="WP_326015571.1">
    <property type="nucleotide sequence ID" value="NZ_JAOZYC010000082.1"/>
</dbReference>
<dbReference type="Pfam" id="PF04149">
    <property type="entry name" value="DUF397"/>
    <property type="match status" value="1"/>
</dbReference>
<feature type="domain" description="DUF397" evidence="1">
    <location>
        <begin position="7"/>
        <end position="60"/>
    </location>
</feature>
<reference evidence="2 3" key="1">
    <citation type="submission" date="2022-10" db="EMBL/GenBank/DDBJ databases">
        <authorList>
            <person name="Xie J."/>
            <person name="Shen N."/>
        </authorList>
    </citation>
    <scope>NUCLEOTIDE SEQUENCE [LARGE SCALE GENOMIC DNA]</scope>
    <source>
        <strain evidence="2 3">YIM65594</strain>
    </source>
</reference>
<accession>A0ABU6F3C7</accession>
<keyword evidence="3" id="KW-1185">Reference proteome</keyword>
<dbReference type="Proteomes" id="UP001354931">
    <property type="component" value="Unassembled WGS sequence"/>
</dbReference>
<proteinExistence type="predicted"/>
<evidence type="ECO:0000313" key="2">
    <source>
        <dbReference type="EMBL" id="MEB8337905.1"/>
    </source>
</evidence>